<sequence>MGIKRRDFLAFLGAGAGTVALGSMATPKGVTMPFNMERAASYGGIGFNPVRLPMPLETGNIEAYQTFALVDDLVLPEGFTYDVIAAWGDRVGNSRFGYNNDYVSFLETGPNEGYLTVSFEYISGNTWRQTYPMVIGDTLALTEVHQQGSMDVFSLPQGNELKAKVRAIAEEMMIDMGLGVISLRRNGDGTWSRTYSSTDRRITGISGLKDGHYLQSTGPAVAVFNKTNKVGYEDGLKDKIIGTFANCAGGTSPWGTVFSAEENFQNQVYEPVMADGSSFPPSQKTFQIHEDDDHGCGNPLGLAGNKYGWMVEIDPANPNDYGTKHTWLGRYRHEAVGFFAQAGKKLGIYSGCDRRGGHLYKFVSQETVRNVKDKANSRLLQNGALYGAKFNPDGTGRWIALNAETPVDPVLPSQVSGGMVPLPNPNRQAGDIIRVTADQEAIAFKQQFKTLGDLYTGNPTEKQGAILIDAHFAANAAGITCTARPEDTIVDSQGTLYIAFTSGVPGSDGSPDKAVFQGPNGDSQYEHGWIVKLQERGNDPAAMTFRWEILSLGGEPATGGAGFSNPDNIELDQGGNVWMVSDMSTSSQNKAVPSRVKDGQPLPTKDLVGLFGNNSIWYIPTSGIHAGEAYPFGIGPMECECTGPFFSPDQQTLFLAVQHPGEIHGVRLNGQSEIRQFAMTIPDGTEFMQQRTVPLGSNWPGKRPNDPPKPAVVAIRRVNNQPIA</sequence>
<dbReference type="RefSeq" id="WP_265266092.1">
    <property type="nucleotide sequence ID" value="NZ_JAIHOM010000115.1"/>
</dbReference>
<dbReference type="EMBL" id="JAIHOM010000115">
    <property type="protein sequence ID" value="MCW6038191.1"/>
    <property type="molecule type" value="Genomic_DNA"/>
</dbReference>
<dbReference type="PANTHER" id="PTHR35399">
    <property type="entry name" value="SLR8030 PROTEIN"/>
    <property type="match status" value="1"/>
</dbReference>
<dbReference type="InterPro" id="IPR008557">
    <property type="entry name" value="PhoX"/>
</dbReference>
<accession>A0ABT3L9J8</accession>
<comment type="caution">
    <text evidence="1">The sequence shown here is derived from an EMBL/GenBank/DDBJ whole genome shotgun (WGS) entry which is preliminary data.</text>
</comment>
<organism evidence="1 2">
    <name type="scientific">Spirulina subsalsa FACHB-351</name>
    <dbReference type="NCBI Taxonomy" id="234711"/>
    <lineage>
        <taxon>Bacteria</taxon>
        <taxon>Bacillati</taxon>
        <taxon>Cyanobacteriota</taxon>
        <taxon>Cyanophyceae</taxon>
        <taxon>Spirulinales</taxon>
        <taxon>Spirulinaceae</taxon>
        <taxon>Spirulina</taxon>
    </lineage>
</organism>
<name>A0ABT3L9J8_9CYAN</name>
<dbReference type="Pfam" id="PF05787">
    <property type="entry name" value="PhoX"/>
    <property type="match status" value="1"/>
</dbReference>
<reference evidence="1 2" key="1">
    <citation type="submission" date="2021-08" db="EMBL/GenBank/DDBJ databases">
        <title>Draft genome sequence of Spirulina subsalsa with high tolerance to salinity and hype-accumulation of phycocyanin.</title>
        <authorList>
            <person name="Pei H."/>
            <person name="Jiang L."/>
        </authorList>
    </citation>
    <scope>NUCLEOTIDE SEQUENCE [LARGE SCALE GENOMIC DNA]</scope>
    <source>
        <strain evidence="1 2">FACHB-351</strain>
    </source>
</reference>
<dbReference type="InterPro" id="IPR019546">
    <property type="entry name" value="TAT_signal_bac_arc"/>
</dbReference>
<dbReference type="PROSITE" id="PS51318">
    <property type="entry name" value="TAT"/>
    <property type="match status" value="1"/>
</dbReference>
<dbReference type="Proteomes" id="UP001526426">
    <property type="component" value="Unassembled WGS sequence"/>
</dbReference>
<dbReference type="InterPro" id="IPR006311">
    <property type="entry name" value="TAT_signal"/>
</dbReference>
<evidence type="ECO:0000313" key="2">
    <source>
        <dbReference type="Proteomes" id="UP001526426"/>
    </source>
</evidence>
<dbReference type="SUPFAM" id="SSF63825">
    <property type="entry name" value="YWTD domain"/>
    <property type="match status" value="1"/>
</dbReference>
<proteinExistence type="predicted"/>
<gene>
    <name evidence="1" type="ORF">K4A83_18215</name>
</gene>
<protein>
    <submittedName>
        <fullName evidence="1">DUF839 domain-containing protein</fullName>
    </submittedName>
</protein>
<evidence type="ECO:0000313" key="1">
    <source>
        <dbReference type="EMBL" id="MCW6038191.1"/>
    </source>
</evidence>
<keyword evidence="2" id="KW-1185">Reference proteome</keyword>
<dbReference type="NCBIfam" id="TIGR01409">
    <property type="entry name" value="TAT_signal_seq"/>
    <property type="match status" value="1"/>
</dbReference>
<dbReference type="PANTHER" id="PTHR35399:SF2">
    <property type="entry name" value="DUF839 DOMAIN-CONTAINING PROTEIN"/>
    <property type="match status" value="1"/>
</dbReference>